<dbReference type="InterPro" id="IPR010730">
    <property type="entry name" value="HET"/>
</dbReference>
<dbReference type="KEGG" id="tvs:TRAVEDRAFT_53963"/>
<evidence type="ECO:0000313" key="3">
    <source>
        <dbReference type="EMBL" id="EIW51978.1"/>
    </source>
</evidence>
<evidence type="ECO:0000259" key="2">
    <source>
        <dbReference type="Pfam" id="PF26640"/>
    </source>
</evidence>
<feature type="domain" description="Heterokaryon incompatibility" evidence="1">
    <location>
        <begin position="25"/>
        <end position="133"/>
    </location>
</feature>
<accession>R7S7G1</accession>
<dbReference type="InterPro" id="IPR058525">
    <property type="entry name" value="DUF8212"/>
</dbReference>
<dbReference type="Pfam" id="PF06985">
    <property type="entry name" value="HET"/>
    <property type="match status" value="1"/>
</dbReference>
<organism evidence="3 4">
    <name type="scientific">Trametes versicolor (strain FP-101664)</name>
    <name type="common">White-rot fungus</name>
    <name type="synonym">Coriolus versicolor</name>
    <dbReference type="NCBI Taxonomy" id="717944"/>
    <lineage>
        <taxon>Eukaryota</taxon>
        <taxon>Fungi</taxon>
        <taxon>Dikarya</taxon>
        <taxon>Basidiomycota</taxon>
        <taxon>Agaricomycotina</taxon>
        <taxon>Agaricomycetes</taxon>
        <taxon>Polyporales</taxon>
        <taxon>Polyporaceae</taxon>
        <taxon>Trametes</taxon>
    </lineage>
</organism>
<feature type="domain" description="DUF8212" evidence="2">
    <location>
        <begin position="250"/>
        <end position="363"/>
    </location>
</feature>
<proteinExistence type="predicted"/>
<dbReference type="AlphaFoldDB" id="R7S7G1"/>
<dbReference type="GeneID" id="19417274"/>
<dbReference type="Pfam" id="PF26640">
    <property type="entry name" value="DUF8212"/>
    <property type="match status" value="1"/>
</dbReference>
<gene>
    <name evidence="3" type="ORF">TRAVEDRAFT_53963</name>
</gene>
<name>R7S7G1_TRAVS</name>
<protein>
    <submittedName>
        <fullName evidence="3">Uncharacterized protein</fullName>
    </submittedName>
</protein>
<reference evidence="4" key="1">
    <citation type="journal article" date="2012" name="Science">
        <title>The Paleozoic origin of enzymatic lignin decomposition reconstructed from 31 fungal genomes.</title>
        <authorList>
            <person name="Floudas D."/>
            <person name="Binder M."/>
            <person name="Riley R."/>
            <person name="Barry K."/>
            <person name="Blanchette R.A."/>
            <person name="Henrissat B."/>
            <person name="Martinez A.T."/>
            <person name="Otillar R."/>
            <person name="Spatafora J.W."/>
            <person name="Yadav J.S."/>
            <person name="Aerts A."/>
            <person name="Benoit I."/>
            <person name="Boyd A."/>
            <person name="Carlson A."/>
            <person name="Copeland A."/>
            <person name="Coutinho P.M."/>
            <person name="de Vries R.P."/>
            <person name="Ferreira P."/>
            <person name="Findley K."/>
            <person name="Foster B."/>
            <person name="Gaskell J."/>
            <person name="Glotzer D."/>
            <person name="Gorecki P."/>
            <person name="Heitman J."/>
            <person name="Hesse C."/>
            <person name="Hori C."/>
            <person name="Igarashi K."/>
            <person name="Jurgens J.A."/>
            <person name="Kallen N."/>
            <person name="Kersten P."/>
            <person name="Kohler A."/>
            <person name="Kuees U."/>
            <person name="Kumar T.K.A."/>
            <person name="Kuo A."/>
            <person name="LaButti K."/>
            <person name="Larrondo L.F."/>
            <person name="Lindquist E."/>
            <person name="Ling A."/>
            <person name="Lombard V."/>
            <person name="Lucas S."/>
            <person name="Lundell T."/>
            <person name="Martin R."/>
            <person name="McLaughlin D.J."/>
            <person name="Morgenstern I."/>
            <person name="Morin E."/>
            <person name="Murat C."/>
            <person name="Nagy L.G."/>
            <person name="Nolan M."/>
            <person name="Ohm R.A."/>
            <person name="Patyshakuliyeva A."/>
            <person name="Rokas A."/>
            <person name="Ruiz-Duenas F.J."/>
            <person name="Sabat G."/>
            <person name="Salamov A."/>
            <person name="Samejima M."/>
            <person name="Schmutz J."/>
            <person name="Slot J.C."/>
            <person name="St John F."/>
            <person name="Stenlid J."/>
            <person name="Sun H."/>
            <person name="Sun S."/>
            <person name="Syed K."/>
            <person name="Tsang A."/>
            <person name="Wiebenga A."/>
            <person name="Young D."/>
            <person name="Pisabarro A."/>
            <person name="Eastwood D.C."/>
            <person name="Martin F."/>
            <person name="Cullen D."/>
            <person name="Grigoriev I.V."/>
            <person name="Hibbett D.S."/>
        </authorList>
    </citation>
    <scope>NUCLEOTIDE SEQUENCE [LARGE SCALE GENOMIC DNA]</scope>
    <source>
        <strain evidence="4">FP-101664</strain>
    </source>
</reference>
<sequence length="708" mass="78897">MPRFLDTSTGQFVWRETTGQSKAQYAYLSHLWGPDEATYQDVQKIQAGSVVTDSSLPCDDSGVVLASPVFSLLPAKIRFACQVARESGYRLLWIDACCVDRSNRLEMAESAYLTYELVKRANVCYVYLEDVPDEDEEDPSAKHSRFRTSRWHTRCWTLQELISPKREVFLTRTWRRLGTKEDLAETLAQITGVLPEMLSREVGLLSDVGVATRMSWAAGRQATRVEDQAYSLWGIFGVRMPPAYGEKTAAFLRLQEEIIKNTADHSIFAWGPSCTVAAFPDDVRRTPGQTHTSPRSSTCLFARSALDFYKSDISPIPAEEFAMLLGRDSSALDFPSPKCFSDARGVTARFLCIDLTDTPLLHQAIFALVDPQGCEACKGRGQARVLALLQCRDSAGSLITLPLCGPPLTPERSWTDVTIGTHLPCSADPPHNPFRLVRLSKDAVAASLAYLLPEPVEVCFARHDRHDWPGRHLQQDSPSTLGPRLQERGLHFDLGRLGLTSSAQPIPLAEESAFYLHTLGFTITPLRCRRREEGITLTTSLVSNFPHQSGTTNGQHLRLQVVLTDSRPDGYAKAEFSVANFIHTPESEKADAILPQGCGHPPRHIIQKMPPVDRGAEIRIVELGTQPNPDHHDRMRAETVFTIQMDANFRSQSERRGNVRQLRFRLTEYDREPRFGISHITSNLLLSIELSGVFIGRAAMAVAGDIAI</sequence>
<keyword evidence="4" id="KW-1185">Reference proteome</keyword>
<dbReference type="OrthoDB" id="2729724at2759"/>
<dbReference type="OMA" id="IHTPESE"/>
<evidence type="ECO:0000313" key="4">
    <source>
        <dbReference type="Proteomes" id="UP000054317"/>
    </source>
</evidence>
<dbReference type="EMBL" id="JH711797">
    <property type="protein sequence ID" value="EIW51978.1"/>
    <property type="molecule type" value="Genomic_DNA"/>
</dbReference>
<dbReference type="Proteomes" id="UP000054317">
    <property type="component" value="Unassembled WGS sequence"/>
</dbReference>
<dbReference type="PANTHER" id="PTHR10622:SF10">
    <property type="entry name" value="HET DOMAIN-CONTAINING PROTEIN"/>
    <property type="match status" value="1"/>
</dbReference>
<dbReference type="RefSeq" id="XP_008045090.1">
    <property type="nucleotide sequence ID" value="XM_008046899.1"/>
</dbReference>
<evidence type="ECO:0000259" key="1">
    <source>
        <dbReference type="Pfam" id="PF06985"/>
    </source>
</evidence>
<dbReference type="PANTHER" id="PTHR10622">
    <property type="entry name" value="HET DOMAIN-CONTAINING PROTEIN"/>
    <property type="match status" value="1"/>
</dbReference>